<gene>
    <name evidence="5" type="primary">csrD</name>
    <name evidence="5" type="ORF">Tsedi_01990</name>
</gene>
<dbReference type="GO" id="GO:0016020">
    <property type="term" value="C:membrane"/>
    <property type="evidence" value="ECO:0007669"/>
    <property type="project" value="InterPro"/>
</dbReference>
<organism evidence="5 6">
    <name type="scientific">Tepidimonas sediminis</name>
    <dbReference type="NCBI Taxonomy" id="2588941"/>
    <lineage>
        <taxon>Bacteria</taxon>
        <taxon>Pseudomonadati</taxon>
        <taxon>Pseudomonadota</taxon>
        <taxon>Betaproteobacteria</taxon>
        <taxon>Burkholderiales</taxon>
        <taxon>Tepidimonas</taxon>
    </lineage>
</organism>
<evidence type="ECO:0000313" key="5">
    <source>
        <dbReference type="EMBL" id="TSE24336.1"/>
    </source>
</evidence>
<feature type="domain" description="EAL" evidence="2">
    <location>
        <begin position="405"/>
        <end position="646"/>
    </location>
</feature>
<accession>A0A554WLC0</accession>
<dbReference type="Gene3D" id="3.30.110.200">
    <property type="match status" value="1"/>
</dbReference>
<evidence type="ECO:0000259" key="2">
    <source>
        <dbReference type="PROSITE" id="PS50883"/>
    </source>
</evidence>
<evidence type="ECO:0000256" key="1">
    <source>
        <dbReference type="SAM" id="Phobius"/>
    </source>
</evidence>
<keyword evidence="1" id="KW-0812">Transmembrane</keyword>
<dbReference type="InterPro" id="IPR043128">
    <property type="entry name" value="Rev_trsase/Diguanyl_cyclase"/>
</dbReference>
<dbReference type="PROSITE" id="PS50883">
    <property type="entry name" value="EAL"/>
    <property type="match status" value="1"/>
</dbReference>
<dbReference type="PANTHER" id="PTHR33121">
    <property type="entry name" value="CYCLIC DI-GMP PHOSPHODIESTERASE PDEF"/>
    <property type="match status" value="1"/>
</dbReference>
<dbReference type="SMART" id="SM00267">
    <property type="entry name" value="GGDEF"/>
    <property type="match status" value="1"/>
</dbReference>
<dbReference type="PANTHER" id="PTHR33121:SF23">
    <property type="entry name" value="CYCLIC DI-GMP PHOSPHODIESTERASE PDEB"/>
    <property type="match status" value="1"/>
</dbReference>
<evidence type="ECO:0000259" key="4">
    <source>
        <dbReference type="PROSITE" id="PS50887"/>
    </source>
</evidence>
<dbReference type="CDD" id="cd01948">
    <property type="entry name" value="EAL"/>
    <property type="match status" value="1"/>
</dbReference>
<sequence>MSLVKQLWLAVLVVMAVAFGGSLVLSVLSARHYLQQQLQVKNFDNATALALALTQLDKDPVTIELQVSAQFDVGHYKFIRVSRPTGEVLAERVYEGRLEGAPQWFADLIPIRTQPGTAVVQDGWRQFATVTLASHDQYAYQSLWQATQQLLAWFAVGALVVGTLGTLALRLILRPLHDVVDQAQAIAERRFVTVEEPRTPELRAVTRAMNDMVRRLKAMFAEEAARLESLRERVNHDPVTGVANREHFLAQLRDILQGEEWGSRGSLVVVRLAYLNELNARLGRQRADELLQSLAHTLTACGDGPPGQRVGRLKGGEFALVCPSLAQPAEAARRVHERLMHDWAPRWLPDVPDLFHLAAVDYARGEPVGEVLARADQALAQAQARGPNGWHAVEDAAAPGLTLPAERWRTLLTEAVSGGRLSLAFYPVVKNDPKRPLHEEGVIRLQVDAGGRLLTAGDFMPMAANLNLTAPLDLGVVRLAIEHLRQVQGDVAVNLSAETIADFGFRNQLVQLLQQYPDLCRRLLFEVPEYGVYRQFDAFRDLVRSLKALGCRVGIEHFGQRFAGSDQLASLGLDYIKVHPSYVRGIRDNPGNQEFLRGLCSMAHALGITVIALGVESRDDLPLLAQLGFDGATGPGIGRDAGAPAG</sequence>
<dbReference type="InterPro" id="IPR003660">
    <property type="entry name" value="HAMP_dom"/>
</dbReference>
<proteinExistence type="predicted"/>
<evidence type="ECO:0000313" key="6">
    <source>
        <dbReference type="Proteomes" id="UP000320225"/>
    </source>
</evidence>
<dbReference type="InterPro" id="IPR001633">
    <property type="entry name" value="EAL_dom"/>
</dbReference>
<name>A0A554WLC0_9BURK</name>
<dbReference type="SUPFAM" id="SSF55073">
    <property type="entry name" value="Nucleotide cyclase"/>
    <property type="match status" value="1"/>
</dbReference>
<dbReference type="RefSeq" id="WP_143896193.1">
    <property type="nucleotide sequence ID" value="NZ_VJND01000013.1"/>
</dbReference>
<dbReference type="Gene3D" id="6.20.270.20">
    <property type="entry name" value="LapD/MoxY periplasmic domain"/>
    <property type="match status" value="1"/>
</dbReference>
<protein>
    <submittedName>
        <fullName evidence="5">RNase E specificity factor CsrD</fullName>
    </submittedName>
</protein>
<dbReference type="Pfam" id="PF00990">
    <property type="entry name" value="GGDEF"/>
    <property type="match status" value="1"/>
</dbReference>
<dbReference type="SMART" id="SM00052">
    <property type="entry name" value="EAL"/>
    <property type="match status" value="1"/>
</dbReference>
<dbReference type="Pfam" id="PF00563">
    <property type="entry name" value="EAL"/>
    <property type="match status" value="1"/>
</dbReference>
<dbReference type="CDD" id="cd06225">
    <property type="entry name" value="HAMP"/>
    <property type="match status" value="1"/>
</dbReference>
<feature type="transmembrane region" description="Helical" evidence="1">
    <location>
        <begin position="6"/>
        <end position="28"/>
    </location>
</feature>
<dbReference type="EMBL" id="VJND01000013">
    <property type="protein sequence ID" value="TSE24336.1"/>
    <property type="molecule type" value="Genomic_DNA"/>
</dbReference>
<keyword evidence="1" id="KW-0472">Membrane</keyword>
<keyword evidence="6" id="KW-1185">Reference proteome</keyword>
<feature type="domain" description="HAMP" evidence="3">
    <location>
        <begin position="170"/>
        <end position="221"/>
    </location>
</feature>
<dbReference type="Gene3D" id="3.30.70.270">
    <property type="match status" value="1"/>
</dbReference>
<dbReference type="Proteomes" id="UP000320225">
    <property type="component" value="Unassembled WGS sequence"/>
</dbReference>
<dbReference type="InterPro" id="IPR032244">
    <property type="entry name" value="LapD_MoxY_N"/>
</dbReference>
<dbReference type="InterPro" id="IPR035919">
    <property type="entry name" value="EAL_sf"/>
</dbReference>
<dbReference type="OrthoDB" id="5894408at2"/>
<dbReference type="Gene3D" id="3.20.20.450">
    <property type="entry name" value="EAL domain"/>
    <property type="match status" value="1"/>
</dbReference>
<keyword evidence="1" id="KW-1133">Transmembrane helix</keyword>
<dbReference type="GO" id="GO:0071111">
    <property type="term" value="F:cyclic-guanylate-specific phosphodiesterase activity"/>
    <property type="evidence" value="ECO:0007669"/>
    <property type="project" value="InterPro"/>
</dbReference>
<dbReference type="Pfam" id="PF00672">
    <property type="entry name" value="HAMP"/>
    <property type="match status" value="1"/>
</dbReference>
<dbReference type="Pfam" id="PF16448">
    <property type="entry name" value="LapD_MoxY_N"/>
    <property type="match status" value="1"/>
</dbReference>
<dbReference type="InterPro" id="IPR000160">
    <property type="entry name" value="GGDEF_dom"/>
</dbReference>
<evidence type="ECO:0000259" key="3">
    <source>
        <dbReference type="PROSITE" id="PS50885"/>
    </source>
</evidence>
<feature type="transmembrane region" description="Helical" evidence="1">
    <location>
        <begin position="150"/>
        <end position="173"/>
    </location>
</feature>
<dbReference type="GO" id="GO:0007165">
    <property type="term" value="P:signal transduction"/>
    <property type="evidence" value="ECO:0007669"/>
    <property type="project" value="InterPro"/>
</dbReference>
<dbReference type="PROSITE" id="PS50887">
    <property type="entry name" value="GGDEF"/>
    <property type="match status" value="1"/>
</dbReference>
<reference evidence="5 6" key="1">
    <citation type="submission" date="2019-07" db="EMBL/GenBank/DDBJ databases">
        <title>Tepidimonas sediminis YIM 72259 draft genome.</title>
        <authorList>
            <person name="Da Costa M.S."/>
            <person name="Froufe H.J.C."/>
            <person name="Egas C."/>
            <person name="Albuquerque L."/>
        </authorList>
    </citation>
    <scope>NUCLEOTIDE SEQUENCE [LARGE SCALE GENOMIC DNA]</scope>
    <source>
        <strain evidence="5 6">YIM 72259</strain>
    </source>
</reference>
<feature type="domain" description="GGDEF" evidence="4">
    <location>
        <begin position="263"/>
        <end position="395"/>
    </location>
</feature>
<dbReference type="InterPro" id="IPR029787">
    <property type="entry name" value="Nucleotide_cyclase"/>
</dbReference>
<dbReference type="AlphaFoldDB" id="A0A554WLC0"/>
<dbReference type="SMART" id="SM00304">
    <property type="entry name" value="HAMP"/>
    <property type="match status" value="1"/>
</dbReference>
<comment type="caution">
    <text evidence="5">The sequence shown here is derived from an EMBL/GenBank/DDBJ whole genome shotgun (WGS) entry which is preliminary data.</text>
</comment>
<dbReference type="SUPFAM" id="SSF141868">
    <property type="entry name" value="EAL domain-like"/>
    <property type="match status" value="1"/>
</dbReference>
<dbReference type="PROSITE" id="PS50885">
    <property type="entry name" value="HAMP"/>
    <property type="match status" value="1"/>
</dbReference>
<dbReference type="InterPro" id="IPR042461">
    <property type="entry name" value="LapD_MoxY_peri_C"/>
</dbReference>
<dbReference type="InterPro" id="IPR050706">
    <property type="entry name" value="Cyclic-di-GMP_PDE-like"/>
</dbReference>